<sequence>MSNAVATIEKPTKLDAFRALVLPQDRKQELFNSLPTHVKPERFERNLVNALMTNPDLMQLDPRLVFREVSKAAALGLYLDPHLAEAYLIAGWNGKARRTEPQLRVGYRGLIKLARQSGEINMIYAHEVHENDLFECDLGDHKNLKHRPDVFGERGEIVGFYAVVKYKNGETDFETLTVKQAQEIRDRSDGWKAYAAGRIKSTPWATDEVEMSKKTVIRKLNKRLPQSPELSEAIQIEDAAEHSDMRGAAPTPLTPPTPPEPTPTMEDQQADEAIEPDGEVFDVEAFITELDERLATADSAEVIEEIWSEFDVESTLTDDETALDRALNLKDDWLARLDQDDGGLDDAANY</sequence>
<evidence type="ECO:0000313" key="2">
    <source>
        <dbReference type="EMBL" id="AVX04291.1"/>
    </source>
</evidence>
<evidence type="ECO:0000256" key="1">
    <source>
        <dbReference type="SAM" id="MobiDB-lite"/>
    </source>
</evidence>
<name>A0A2R4ME30_9HYPH</name>
<dbReference type="RefSeq" id="WP_117395627.1">
    <property type="nucleotide sequence ID" value="NZ_CP021330.1"/>
</dbReference>
<evidence type="ECO:0000313" key="3">
    <source>
        <dbReference type="Proteomes" id="UP000258927"/>
    </source>
</evidence>
<keyword evidence="3" id="KW-1185">Reference proteome</keyword>
<dbReference type="EMBL" id="CP021330">
    <property type="protein sequence ID" value="AVX04291.1"/>
    <property type="molecule type" value="Genomic_DNA"/>
</dbReference>
<protein>
    <submittedName>
        <fullName evidence="2">Protein RecT</fullName>
    </submittedName>
</protein>
<dbReference type="AlphaFoldDB" id="A0A2R4ME30"/>
<gene>
    <name evidence="2" type="ORF">MXMO3_01766</name>
</gene>
<feature type="region of interest" description="Disordered" evidence="1">
    <location>
        <begin position="243"/>
        <end position="269"/>
    </location>
</feature>
<dbReference type="Pfam" id="PF03837">
    <property type="entry name" value="RecT"/>
    <property type="match status" value="1"/>
</dbReference>
<dbReference type="KEGG" id="mmyr:MXMO3_01766"/>
<proteinExistence type="predicted"/>
<dbReference type="NCBIfam" id="TIGR00616">
    <property type="entry name" value="rect"/>
    <property type="match status" value="1"/>
</dbReference>
<reference evidence="2 3" key="1">
    <citation type="submission" date="2017-05" db="EMBL/GenBank/DDBJ databases">
        <title>Genome Analysis of Maritalea myrionectae HL2708#5.</title>
        <authorList>
            <consortium name="Cotde Inc.-PKNU"/>
            <person name="Jang D."/>
            <person name="Oh H.-M."/>
        </authorList>
    </citation>
    <scope>NUCLEOTIDE SEQUENCE [LARGE SCALE GENOMIC DNA]</scope>
    <source>
        <strain evidence="2 3">HL2708#5</strain>
    </source>
</reference>
<dbReference type="InterPro" id="IPR018330">
    <property type="entry name" value="RecT_fam"/>
</dbReference>
<organism evidence="2 3">
    <name type="scientific">Maritalea myrionectae</name>
    <dbReference type="NCBI Taxonomy" id="454601"/>
    <lineage>
        <taxon>Bacteria</taxon>
        <taxon>Pseudomonadati</taxon>
        <taxon>Pseudomonadota</taxon>
        <taxon>Alphaproteobacteria</taxon>
        <taxon>Hyphomicrobiales</taxon>
        <taxon>Devosiaceae</taxon>
        <taxon>Maritalea</taxon>
    </lineage>
</organism>
<dbReference type="GO" id="GO:0003677">
    <property type="term" value="F:DNA binding"/>
    <property type="evidence" value="ECO:0007669"/>
    <property type="project" value="InterPro"/>
</dbReference>
<accession>A0A2R4ME30</accession>
<dbReference type="Proteomes" id="UP000258927">
    <property type="component" value="Chromosome"/>
</dbReference>
<dbReference type="GO" id="GO:0006259">
    <property type="term" value="P:DNA metabolic process"/>
    <property type="evidence" value="ECO:0007669"/>
    <property type="project" value="InterPro"/>
</dbReference>
<feature type="compositionally biased region" description="Pro residues" evidence="1">
    <location>
        <begin position="252"/>
        <end position="262"/>
    </location>
</feature>
<dbReference type="InterPro" id="IPR004590">
    <property type="entry name" value="ssDNA_annealing_RecT"/>
</dbReference>